<proteinExistence type="predicted"/>
<protein>
    <submittedName>
        <fullName evidence="1">Uncharacterized protein</fullName>
    </submittedName>
</protein>
<accession>A0A9D1QYI9</accession>
<sequence length="165" mass="18680">MRSRELVLAVRDMLADAVKDYPFPSPAGSREDLQVFLHGLPEEQGARTFPFICVRWVGGDINESIATYGRAESRETLALVLGLYAPESQEQAGLILAELLDWTRAVLRRNRIVAGKFQLELPLRASVPDPEKQWIEYHMATIFPEYQYRIPSTSLGGTLKEHSHE</sequence>
<dbReference type="EMBL" id="DXGI01000030">
    <property type="protein sequence ID" value="HIW77702.1"/>
    <property type="molecule type" value="Genomic_DNA"/>
</dbReference>
<organism evidence="1 2">
    <name type="scientific">Candidatus Bilophila faecipullorum</name>
    <dbReference type="NCBI Taxonomy" id="2838482"/>
    <lineage>
        <taxon>Bacteria</taxon>
        <taxon>Pseudomonadati</taxon>
        <taxon>Thermodesulfobacteriota</taxon>
        <taxon>Desulfovibrionia</taxon>
        <taxon>Desulfovibrionales</taxon>
        <taxon>Desulfovibrionaceae</taxon>
        <taxon>Bilophila</taxon>
    </lineage>
</organism>
<evidence type="ECO:0000313" key="2">
    <source>
        <dbReference type="Proteomes" id="UP000824264"/>
    </source>
</evidence>
<dbReference type="Proteomes" id="UP000824264">
    <property type="component" value="Unassembled WGS sequence"/>
</dbReference>
<comment type="caution">
    <text evidence="1">The sequence shown here is derived from an EMBL/GenBank/DDBJ whole genome shotgun (WGS) entry which is preliminary data.</text>
</comment>
<reference evidence="1" key="1">
    <citation type="journal article" date="2021" name="PeerJ">
        <title>Extensive microbial diversity within the chicken gut microbiome revealed by metagenomics and culture.</title>
        <authorList>
            <person name="Gilroy R."/>
            <person name="Ravi A."/>
            <person name="Getino M."/>
            <person name="Pursley I."/>
            <person name="Horton D.L."/>
            <person name="Alikhan N.F."/>
            <person name="Baker D."/>
            <person name="Gharbi K."/>
            <person name="Hall N."/>
            <person name="Watson M."/>
            <person name="Adriaenssens E.M."/>
            <person name="Foster-Nyarko E."/>
            <person name="Jarju S."/>
            <person name="Secka A."/>
            <person name="Antonio M."/>
            <person name="Oren A."/>
            <person name="Chaudhuri R.R."/>
            <person name="La Ragione R."/>
            <person name="Hildebrand F."/>
            <person name="Pallen M.J."/>
        </authorList>
    </citation>
    <scope>NUCLEOTIDE SEQUENCE</scope>
    <source>
        <strain evidence="1">ChiSxjej5B17-1746</strain>
    </source>
</reference>
<evidence type="ECO:0000313" key="1">
    <source>
        <dbReference type="EMBL" id="HIW77702.1"/>
    </source>
</evidence>
<dbReference type="AlphaFoldDB" id="A0A9D1QYI9"/>
<gene>
    <name evidence="1" type="ORF">H9874_00960</name>
</gene>
<reference evidence="1" key="2">
    <citation type="submission" date="2021-04" db="EMBL/GenBank/DDBJ databases">
        <authorList>
            <person name="Gilroy R."/>
        </authorList>
    </citation>
    <scope>NUCLEOTIDE SEQUENCE</scope>
    <source>
        <strain evidence="1">ChiSxjej5B17-1746</strain>
    </source>
</reference>
<name>A0A9D1QYI9_9BACT</name>